<dbReference type="RefSeq" id="WP_150968597.1">
    <property type="nucleotide sequence ID" value="NZ_VZDO01000003.1"/>
</dbReference>
<dbReference type="EMBL" id="VZDO01000003">
    <property type="protein sequence ID" value="KAB0681344.1"/>
    <property type="molecule type" value="Genomic_DNA"/>
</dbReference>
<keyword evidence="3" id="KW-1185">Reference proteome</keyword>
<accession>A0A7V7PRH0</accession>
<dbReference type="SUPFAM" id="SSF49695">
    <property type="entry name" value="gamma-Crystallin-like"/>
    <property type="match status" value="1"/>
</dbReference>
<sequence>MPHGIRFGIPLMIISAAIALMDARPVRAEDEIGTSGGPAVAPETCDFYEDQDFAGDRGSIHLGRQIRYVGDSWNDEISSIACANRCRVEAWEHRDFQGAMKVFANGYQSQYVGDDWNDRISSLRIRCDGESSAVNNCSSGRDTCEQGFVWREASPTDHVCVTPQIRDQTAEENRRKVERWVNGNFDDYCKSGFVWREAFDGDTVCVPPPSRDQAHADNGRAAARLACRR</sequence>
<gene>
    <name evidence="2" type="ORF">F6X38_05515</name>
</gene>
<dbReference type="InterPro" id="IPR011024">
    <property type="entry name" value="G_crystallin-like"/>
</dbReference>
<evidence type="ECO:0000313" key="2">
    <source>
        <dbReference type="EMBL" id="KAB0681344.1"/>
    </source>
</evidence>
<dbReference type="GO" id="GO:0016020">
    <property type="term" value="C:membrane"/>
    <property type="evidence" value="ECO:0007669"/>
    <property type="project" value="InterPro"/>
</dbReference>
<name>A0A7V7PRH0_9HYPH</name>
<dbReference type="Gene3D" id="2.60.20.10">
    <property type="entry name" value="Crystallins"/>
    <property type="match status" value="1"/>
</dbReference>
<organism evidence="2 3">
    <name type="scientific">Plantimonas leprariae</name>
    <dbReference type="NCBI Taxonomy" id="2615207"/>
    <lineage>
        <taxon>Bacteria</taxon>
        <taxon>Pseudomonadati</taxon>
        <taxon>Pseudomonadota</taxon>
        <taxon>Alphaproteobacteria</taxon>
        <taxon>Hyphomicrobiales</taxon>
        <taxon>Aurantimonadaceae</taxon>
        <taxon>Plantimonas</taxon>
    </lineage>
</organism>
<reference evidence="2 3" key="1">
    <citation type="submission" date="2019-09" db="EMBL/GenBank/DDBJ databases">
        <title>YIM 132180 draft genome.</title>
        <authorList>
            <person name="Zhang K."/>
        </authorList>
    </citation>
    <scope>NUCLEOTIDE SEQUENCE [LARGE SCALE GENOMIC DNA]</scope>
    <source>
        <strain evidence="2 3">YIM 132180</strain>
    </source>
</reference>
<dbReference type="InterPro" id="IPR015059">
    <property type="entry name" value="Ca_cell_adhesion_N_dom"/>
</dbReference>
<evidence type="ECO:0000259" key="1">
    <source>
        <dbReference type="Pfam" id="PF08964"/>
    </source>
</evidence>
<dbReference type="Pfam" id="PF08964">
    <property type="entry name" value="Crystall_3"/>
    <property type="match status" value="1"/>
</dbReference>
<evidence type="ECO:0000313" key="3">
    <source>
        <dbReference type="Proteomes" id="UP000432089"/>
    </source>
</evidence>
<comment type="caution">
    <text evidence="2">The sequence shown here is derived from an EMBL/GenBank/DDBJ whole genome shotgun (WGS) entry which is preliminary data.</text>
</comment>
<dbReference type="Proteomes" id="UP000432089">
    <property type="component" value="Unassembled WGS sequence"/>
</dbReference>
<feature type="domain" description="Calcium-dependent cell adhesion molecule N-terminal" evidence="1">
    <location>
        <begin position="43"/>
        <end position="107"/>
    </location>
</feature>
<dbReference type="GO" id="GO:0098609">
    <property type="term" value="P:cell-cell adhesion"/>
    <property type="evidence" value="ECO:0007669"/>
    <property type="project" value="InterPro"/>
</dbReference>
<proteinExistence type="predicted"/>
<protein>
    <recommendedName>
        <fullName evidence="1">Calcium-dependent cell adhesion molecule N-terminal domain-containing protein</fullName>
    </recommendedName>
</protein>
<dbReference type="AlphaFoldDB" id="A0A7V7PRH0"/>